<accession>A0A7X6RPS5</accession>
<name>A0A7X6RPS5_9ACTN</name>
<dbReference type="GO" id="GO:0008168">
    <property type="term" value="F:methyltransferase activity"/>
    <property type="evidence" value="ECO:0007669"/>
    <property type="project" value="UniProtKB-KW"/>
</dbReference>
<keyword evidence="3" id="KW-1185">Reference proteome</keyword>
<sequence>MTTPALPPLFRDADFNGPLSDAHAARLIRDLDSLEGRRIVDIGCGWAELLLRALASEPTATGFGIDLGEEAVEHGRANARARGLADRVELAVGDAGAWSGTHADVVVNNGASHVWGGDPVTHTVNALEAVADLLRPGGRFLFGECFWLREPTPTELEAMTGIPRAQYRSLPDLVDLALSHGFRLRALSQATLEEWDDFESRHSRGWEEWLERNPDSPDTDEVRSRADRHRNFWLRGTRETIGFAYLSLVRV</sequence>
<evidence type="ECO:0000259" key="1">
    <source>
        <dbReference type="Pfam" id="PF13847"/>
    </source>
</evidence>
<protein>
    <submittedName>
        <fullName evidence="2">Class I SAM-dependent methyltransferase</fullName>
    </submittedName>
</protein>
<gene>
    <name evidence="2" type="ORF">HGB44_09545</name>
</gene>
<dbReference type="InterPro" id="IPR025714">
    <property type="entry name" value="Methyltranfer_dom"/>
</dbReference>
<dbReference type="EMBL" id="JAAXPG010000007">
    <property type="protein sequence ID" value="NKY97898.1"/>
    <property type="molecule type" value="Genomic_DNA"/>
</dbReference>
<dbReference type="SUPFAM" id="SSF53335">
    <property type="entry name" value="S-adenosyl-L-methionine-dependent methyltransferases"/>
    <property type="match status" value="1"/>
</dbReference>
<reference evidence="2 3" key="1">
    <citation type="submission" date="2020-04" db="EMBL/GenBank/DDBJ databases">
        <title>MicrobeNet Type strains.</title>
        <authorList>
            <person name="Nicholson A.C."/>
        </authorList>
    </citation>
    <scope>NUCLEOTIDE SEQUENCE [LARGE SCALE GENOMIC DNA]</scope>
    <source>
        <strain evidence="2 3">ATCC 23612</strain>
    </source>
</reference>
<keyword evidence="2" id="KW-0808">Transferase</keyword>
<evidence type="ECO:0000313" key="2">
    <source>
        <dbReference type="EMBL" id="NKY97898.1"/>
    </source>
</evidence>
<dbReference type="PANTHER" id="PTHR43667">
    <property type="entry name" value="CYCLOPROPANE-FATTY-ACYL-PHOSPHOLIPID SYNTHASE"/>
    <property type="match status" value="1"/>
</dbReference>
<dbReference type="AlphaFoldDB" id="A0A7X6RPS5"/>
<dbReference type="Gene3D" id="3.40.50.150">
    <property type="entry name" value="Vaccinia Virus protein VP39"/>
    <property type="match status" value="1"/>
</dbReference>
<dbReference type="Proteomes" id="UP000553209">
    <property type="component" value="Unassembled WGS sequence"/>
</dbReference>
<feature type="domain" description="Methyltransferase" evidence="1">
    <location>
        <begin position="36"/>
        <end position="146"/>
    </location>
</feature>
<dbReference type="PANTHER" id="PTHR43667:SF2">
    <property type="entry name" value="FATTY ACID C-METHYL TRANSFERASE"/>
    <property type="match status" value="1"/>
</dbReference>
<proteinExistence type="predicted"/>
<evidence type="ECO:0000313" key="3">
    <source>
        <dbReference type="Proteomes" id="UP000553209"/>
    </source>
</evidence>
<dbReference type="Pfam" id="PF13847">
    <property type="entry name" value="Methyltransf_31"/>
    <property type="match status" value="1"/>
</dbReference>
<dbReference type="InterPro" id="IPR050723">
    <property type="entry name" value="CFA/CMAS"/>
</dbReference>
<dbReference type="CDD" id="cd02440">
    <property type="entry name" value="AdoMet_MTases"/>
    <property type="match status" value="1"/>
</dbReference>
<keyword evidence="2" id="KW-0489">Methyltransferase</keyword>
<dbReference type="RefSeq" id="WP_061079778.1">
    <property type="nucleotide sequence ID" value="NZ_JAAXPG010000007.1"/>
</dbReference>
<dbReference type="InterPro" id="IPR029063">
    <property type="entry name" value="SAM-dependent_MTases_sf"/>
</dbReference>
<dbReference type="GO" id="GO:0032259">
    <property type="term" value="P:methylation"/>
    <property type="evidence" value="ECO:0007669"/>
    <property type="project" value="UniProtKB-KW"/>
</dbReference>
<organism evidence="2 3">
    <name type="scientific">Nocardiopsis alborubida</name>
    <dbReference type="NCBI Taxonomy" id="146802"/>
    <lineage>
        <taxon>Bacteria</taxon>
        <taxon>Bacillati</taxon>
        <taxon>Actinomycetota</taxon>
        <taxon>Actinomycetes</taxon>
        <taxon>Streptosporangiales</taxon>
        <taxon>Nocardiopsidaceae</taxon>
        <taxon>Nocardiopsis</taxon>
    </lineage>
</organism>
<comment type="caution">
    <text evidence="2">The sequence shown here is derived from an EMBL/GenBank/DDBJ whole genome shotgun (WGS) entry which is preliminary data.</text>
</comment>